<name>A0A166E9F3_9EURY</name>
<protein>
    <submittedName>
        <fullName evidence="1">Uncharacterized protein</fullName>
    </submittedName>
</protein>
<organism evidence="1 2">
    <name type="scientific">Methanobrevibacter curvatus</name>
    <dbReference type="NCBI Taxonomy" id="49547"/>
    <lineage>
        <taxon>Archaea</taxon>
        <taxon>Methanobacteriati</taxon>
        <taxon>Methanobacteriota</taxon>
        <taxon>Methanomada group</taxon>
        <taxon>Methanobacteria</taxon>
        <taxon>Methanobacteriales</taxon>
        <taxon>Methanobacteriaceae</taxon>
        <taxon>Methanobrevibacter</taxon>
    </lineage>
</organism>
<evidence type="ECO:0000313" key="2">
    <source>
        <dbReference type="Proteomes" id="UP000077245"/>
    </source>
</evidence>
<proteinExistence type="predicted"/>
<dbReference type="AlphaFoldDB" id="A0A166E9F3"/>
<comment type="caution">
    <text evidence="1">The sequence shown here is derived from an EMBL/GenBank/DDBJ whole genome shotgun (WGS) entry which is preliminary data.</text>
</comment>
<dbReference type="Proteomes" id="UP000077245">
    <property type="component" value="Unassembled WGS sequence"/>
</dbReference>
<dbReference type="PATRIC" id="fig|49547.3.peg.85"/>
<accession>A0A166E9F3</accession>
<dbReference type="RefSeq" id="WP_067088806.1">
    <property type="nucleotide sequence ID" value="NZ_LWMV01000011.1"/>
</dbReference>
<evidence type="ECO:0000313" key="1">
    <source>
        <dbReference type="EMBL" id="KZX16416.1"/>
    </source>
</evidence>
<reference evidence="1 2" key="1">
    <citation type="submission" date="2016-04" db="EMBL/GenBank/DDBJ databases">
        <title>Genome sequence of Methanobrevibacter curvatus DSM 11111.</title>
        <authorList>
            <person name="Poehlein A."/>
            <person name="Seedorf H."/>
            <person name="Daniel R."/>
        </authorList>
    </citation>
    <scope>NUCLEOTIDE SEQUENCE [LARGE SCALE GENOMIC DNA]</scope>
    <source>
        <strain evidence="1 2">DSM 11111</strain>
    </source>
</reference>
<sequence length="142" mass="16441">MKLKKILIILLTLILAVAICTSPVVAKIYKTGTIKFKDDISAGVDKKLGHSDHLNVYYNSKYSPQHENKNIIHITTWSKFTGPEPRYYRVYKATIKFKKIKGKTKYITKTYTANKKYGSWSIYIHPPKGYTPKTTTVYYKKL</sequence>
<keyword evidence="2" id="KW-1185">Reference proteome</keyword>
<dbReference type="EMBL" id="LWMV01000011">
    <property type="protein sequence ID" value="KZX16416.1"/>
    <property type="molecule type" value="Genomic_DNA"/>
</dbReference>
<gene>
    <name evidence="1" type="ORF">MBCUR_00800</name>
</gene>